<accession>A0A8S5NJM1</accession>
<keyword evidence="1" id="KW-0472">Membrane</keyword>
<dbReference type="EMBL" id="BK015186">
    <property type="protein sequence ID" value="DAD94942.1"/>
    <property type="molecule type" value="Genomic_DNA"/>
</dbReference>
<proteinExistence type="predicted"/>
<evidence type="ECO:0000256" key="1">
    <source>
        <dbReference type="SAM" id="Phobius"/>
    </source>
</evidence>
<keyword evidence="1" id="KW-0812">Transmembrane</keyword>
<reference evidence="2" key="1">
    <citation type="journal article" date="2021" name="Proc. Natl. Acad. Sci. U.S.A.">
        <title>A Catalog of Tens of Thousands of Viruses from Human Metagenomes Reveals Hidden Associations with Chronic Diseases.</title>
        <authorList>
            <person name="Tisza M.J."/>
            <person name="Buck C.B."/>
        </authorList>
    </citation>
    <scope>NUCLEOTIDE SEQUENCE</scope>
    <source>
        <strain evidence="2">CtYgF8</strain>
    </source>
</reference>
<name>A0A8S5NJM1_9CAUD</name>
<organism evidence="2">
    <name type="scientific">Siphoviridae sp. ctYgF8</name>
    <dbReference type="NCBI Taxonomy" id="2826378"/>
    <lineage>
        <taxon>Viruses</taxon>
        <taxon>Duplodnaviria</taxon>
        <taxon>Heunggongvirae</taxon>
        <taxon>Uroviricota</taxon>
        <taxon>Caudoviricetes</taxon>
    </lineage>
</organism>
<protein>
    <submittedName>
        <fullName evidence="2">Uncharacterized protein</fullName>
    </submittedName>
</protein>
<evidence type="ECO:0000313" key="2">
    <source>
        <dbReference type="EMBL" id="DAD94942.1"/>
    </source>
</evidence>
<feature type="transmembrane region" description="Helical" evidence="1">
    <location>
        <begin position="6"/>
        <end position="27"/>
    </location>
</feature>
<keyword evidence="1" id="KW-1133">Transmembrane helix</keyword>
<sequence length="36" mass="3718">MTGIVGLIWLTGAAVVGLVLGLVVIVVEEVGRRRNG</sequence>